<dbReference type="Pfam" id="PF09334">
    <property type="entry name" value="tRNA-synt_1g"/>
    <property type="match status" value="1"/>
</dbReference>
<dbReference type="InterPro" id="IPR015413">
    <property type="entry name" value="Methionyl/Leucyl_tRNA_Synth"/>
</dbReference>
<dbReference type="Gene3D" id="3.40.50.620">
    <property type="entry name" value="HUPs"/>
    <property type="match status" value="1"/>
</dbReference>
<feature type="compositionally biased region" description="Low complexity" evidence="8">
    <location>
        <begin position="154"/>
        <end position="167"/>
    </location>
</feature>
<name>X8DP78_9MYCO</name>
<dbReference type="GO" id="GO:0006431">
    <property type="term" value="P:methionyl-tRNA aminoacylation"/>
    <property type="evidence" value="ECO:0007669"/>
    <property type="project" value="InterPro"/>
</dbReference>
<sequence>MDPFYITTAIAYPNGEPHIGHAYEYVATDAVARFKRLDGFDVRYLTGTDEHGLKVAQTAAAAGIPTAQLARRNSDVFEALQRTLNISFDRFIRTTDPDHYEASKAIWRKMADNGDIYLDTYSGWYSVRDEAYYTDAETTVAPTAPAPPPRRGLRSIGPRSIPISSGSRRTRTSCWRTTRHIRSSSAPMCGATRWSASSPAGCATCPSHGPPSTGECRSPTTPNMSCTCGWTR</sequence>
<evidence type="ECO:0000256" key="7">
    <source>
        <dbReference type="RuleBase" id="RU363039"/>
    </source>
</evidence>
<dbReference type="PROSITE" id="PS00178">
    <property type="entry name" value="AA_TRNA_LIGASE_I"/>
    <property type="match status" value="1"/>
</dbReference>
<keyword evidence="5 7" id="KW-0030">Aminoacyl-tRNA synthetase</keyword>
<feature type="domain" description="Methionyl/Leucyl tRNA synthetase" evidence="9">
    <location>
        <begin position="4"/>
        <end position="139"/>
    </location>
</feature>
<dbReference type="PRINTS" id="PR01041">
    <property type="entry name" value="TRNASYNTHMET"/>
</dbReference>
<organism evidence="10 11">
    <name type="scientific">Mycobacteroides abscessus subsp. bolletii 1513</name>
    <dbReference type="NCBI Taxonomy" id="1299321"/>
    <lineage>
        <taxon>Bacteria</taxon>
        <taxon>Bacillati</taxon>
        <taxon>Actinomycetota</taxon>
        <taxon>Actinomycetes</taxon>
        <taxon>Mycobacteriales</taxon>
        <taxon>Mycobacteriaceae</taxon>
        <taxon>Mycobacteroides</taxon>
        <taxon>Mycobacteroides abscessus</taxon>
    </lineage>
</organism>
<keyword evidence="2 7" id="KW-0547">Nucleotide-binding</keyword>
<evidence type="ECO:0000256" key="6">
    <source>
        <dbReference type="ARBA" id="ARBA00030904"/>
    </source>
</evidence>
<keyword evidence="1 7" id="KW-0436">Ligase</keyword>
<evidence type="ECO:0000259" key="9">
    <source>
        <dbReference type="Pfam" id="PF09334"/>
    </source>
</evidence>
<dbReference type="InterPro" id="IPR023457">
    <property type="entry name" value="Met-tRNA_synth_2"/>
</dbReference>
<dbReference type="Gene3D" id="2.170.220.10">
    <property type="match status" value="1"/>
</dbReference>
<gene>
    <name evidence="10" type="ORF">I540_1038</name>
</gene>
<accession>X8DP78</accession>
<dbReference type="GO" id="GO:0004825">
    <property type="term" value="F:methionine-tRNA ligase activity"/>
    <property type="evidence" value="ECO:0007669"/>
    <property type="project" value="InterPro"/>
</dbReference>
<comment type="caution">
    <text evidence="10">The sequence shown here is derived from an EMBL/GenBank/DDBJ whole genome shotgun (WGS) entry which is preliminary data.</text>
</comment>
<dbReference type="GO" id="GO:0005524">
    <property type="term" value="F:ATP binding"/>
    <property type="evidence" value="ECO:0007669"/>
    <property type="project" value="UniProtKB-KW"/>
</dbReference>
<evidence type="ECO:0000256" key="3">
    <source>
        <dbReference type="ARBA" id="ARBA00022840"/>
    </source>
</evidence>
<evidence type="ECO:0000313" key="11">
    <source>
        <dbReference type="Proteomes" id="UP000023351"/>
    </source>
</evidence>
<keyword evidence="3 7" id="KW-0067">ATP-binding</keyword>
<dbReference type="InterPro" id="IPR033911">
    <property type="entry name" value="MetRS_core"/>
</dbReference>
<protein>
    <recommendedName>
        <fullName evidence="6">Methionyl-tRNA synthetase</fullName>
    </recommendedName>
</protein>
<evidence type="ECO:0000313" key="10">
    <source>
        <dbReference type="EMBL" id="EUA70427.1"/>
    </source>
</evidence>
<evidence type="ECO:0000256" key="1">
    <source>
        <dbReference type="ARBA" id="ARBA00022598"/>
    </source>
</evidence>
<reference evidence="10 11" key="1">
    <citation type="submission" date="2013-12" db="EMBL/GenBank/DDBJ databases">
        <authorList>
            <person name="Zelazny A."/>
            <person name="Olivier K."/>
            <person name="Holland S."/>
            <person name="Lenaerts A."/>
            <person name="Ordway D."/>
            <person name="DeGroote M.A."/>
            <person name="Parker T."/>
            <person name="Sizemore C."/>
            <person name="Tallon L.J."/>
            <person name="Sadzewicz L.K."/>
            <person name="Sengamalay N."/>
            <person name="Fraser C.M."/>
            <person name="Hine E."/>
            <person name="Shefchek K.A."/>
            <person name="Das S.P."/>
            <person name="Tettelin H."/>
        </authorList>
    </citation>
    <scope>NUCLEOTIDE SEQUENCE [LARGE SCALE GENOMIC DNA]</scope>
    <source>
        <strain evidence="10 11">1513</strain>
    </source>
</reference>
<keyword evidence="4 7" id="KW-0648">Protein biosynthesis</keyword>
<dbReference type="SUPFAM" id="SSF52374">
    <property type="entry name" value="Nucleotidylyl transferase"/>
    <property type="match status" value="1"/>
</dbReference>
<evidence type="ECO:0000256" key="4">
    <source>
        <dbReference type="ARBA" id="ARBA00022917"/>
    </source>
</evidence>
<dbReference type="InterPro" id="IPR001412">
    <property type="entry name" value="aa-tRNA-synth_I_CS"/>
</dbReference>
<evidence type="ECO:0000256" key="8">
    <source>
        <dbReference type="SAM" id="MobiDB-lite"/>
    </source>
</evidence>
<evidence type="ECO:0000256" key="2">
    <source>
        <dbReference type="ARBA" id="ARBA00022741"/>
    </source>
</evidence>
<dbReference type="PANTHER" id="PTHR43326:SF1">
    <property type="entry name" value="METHIONINE--TRNA LIGASE, MITOCHONDRIAL"/>
    <property type="match status" value="1"/>
</dbReference>
<dbReference type="Proteomes" id="UP000023351">
    <property type="component" value="Unassembled WGS sequence"/>
</dbReference>
<dbReference type="PATRIC" id="fig|1299321.3.peg.994"/>
<dbReference type="EMBL" id="JAOJ01000002">
    <property type="protein sequence ID" value="EUA70427.1"/>
    <property type="molecule type" value="Genomic_DNA"/>
</dbReference>
<evidence type="ECO:0000256" key="5">
    <source>
        <dbReference type="ARBA" id="ARBA00023146"/>
    </source>
</evidence>
<comment type="similarity">
    <text evidence="7">Belongs to the class-I aminoacyl-tRNA synthetase family.</text>
</comment>
<dbReference type="InterPro" id="IPR014729">
    <property type="entry name" value="Rossmann-like_a/b/a_fold"/>
</dbReference>
<dbReference type="PANTHER" id="PTHR43326">
    <property type="entry name" value="METHIONYL-TRNA SYNTHETASE"/>
    <property type="match status" value="1"/>
</dbReference>
<feature type="region of interest" description="Disordered" evidence="8">
    <location>
        <begin position="140"/>
        <end position="168"/>
    </location>
</feature>
<dbReference type="AlphaFoldDB" id="X8DP78"/>
<proteinExistence type="inferred from homology"/>